<feature type="transmembrane region" description="Helical" evidence="1">
    <location>
        <begin position="7"/>
        <end position="34"/>
    </location>
</feature>
<evidence type="ECO:0000313" key="3">
    <source>
        <dbReference type="Proteomes" id="UP000045051"/>
    </source>
</evidence>
<gene>
    <name evidence="2" type="ORF">CCAND38_100033</name>
</gene>
<evidence type="ECO:0000313" key="2">
    <source>
        <dbReference type="EMBL" id="CEN43370.1"/>
    </source>
</evidence>
<accession>A0A0B7HVI5</accession>
<proteinExistence type="predicted"/>
<organism evidence="2 3">
    <name type="scientific">Capnocytophaga canis</name>
    <dbReference type="NCBI Taxonomy" id="1848903"/>
    <lineage>
        <taxon>Bacteria</taxon>
        <taxon>Pseudomonadati</taxon>
        <taxon>Bacteroidota</taxon>
        <taxon>Flavobacteriia</taxon>
        <taxon>Flavobacteriales</taxon>
        <taxon>Flavobacteriaceae</taxon>
        <taxon>Capnocytophaga</taxon>
    </lineage>
</organism>
<name>A0A0B7HVI5_9FLAO</name>
<dbReference type="Proteomes" id="UP000045051">
    <property type="component" value="Unassembled WGS sequence"/>
</dbReference>
<evidence type="ECO:0000256" key="1">
    <source>
        <dbReference type="SAM" id="Phobius"/>
    </source>
</evidence>
<keyword evidence="1" id="KW-0812">Transmembrane</keyword>
<protein>
    <submittedName>
        <fullName evidence="2">Uncharacterized protein</fullName>
    </submittedName>
</protein>
<keyword evidence="1" id="KW-1133">Transmembrane helix</keyword>
<keyword evidence="1" id="KW-0472">Membrane</keyword>
<reference evidence="2" key="1">
    <citation type="submission" date="2015-01" db="EMBL/GenBank/DDBJ databases">
        <authorList>
            <person name="Xiang T."/>
            <person name="Song Y."/>
            <person name="Huang L."/>
            <person name="Wang B."/>
            <person name="Wu P."/>
        </authorList>
    </citation>
    <scope>NUCLEOTIDE SEQUENCE [LARGE SCALE GENOMIC DNA]</scope>
    <source>
        <strain evidence="2">CcD38</strain>
    </source>
</reference>
<sequence>MQRYEKYLVLIIKFAVIFGHHIQLVSAILLLYFLDELYRSTILLIFI</sequence>
<keyword evidence="3" id="KW-1185">Reference proteome</keyword>
<dbReference type="EMBL" id="CDOI01000002">
    <property type="protein sequence ID" value="CEN43370.1"/>
    <property type="molecule type" value="Genomic_DNA"/>
</dbReference>
<dbReference type="AlphaFoldDB" id="A0A0B7HVI5"/>